<dbReference type="GeneID" id="14882753"/>
<dbReference type="InterPro" id="IPR000719">
    <property type="entry name" value="Prot_kinase_dom"/>
</dbReference>
<comment type="similarity">
    <text evidence="6">Belongs to the protein kinase superfamily.</text>
</comment>
<organism evidence="8 9">
    <name type="scientific">Entamoeba invadens IP1</name>
    <dbReference type="NCBI Taxonomy" id="370355"/>
    <lineage>
        <taxon>Eukaryota</taxon>
        <taxon>Amoebozoa</taxon>
        <taxon>Evosea</taxon>
        <taxon>Archamoebae</taxon>
        <taxon>Mastigamoebida</taxon>
        <taxon>Entamoebidae</taxon>
        <taxon>Entamoeba</taxon>
    </lineage>
</organism>
<keyword evidence="1" id="KW-0808">Transferase</keyword>
<dbReference type="PROSITE" id="PS50011">
    <property type="entry name" value="PROTEIN_KINASE_DOM"/>
    <property type="match status" value="1"/>
</dbReference>
<dbReference type="GO" id="GO:0005524">
    <property type="term" value="F:ATP binding"/>
    <property type="evidence" value="ECO:0007669"/>
    <property type="project" value="UniProtKB-UniRule"/>
</dbReference>
<dbReference type="OrthoDB" id="1405469at2759"/>
<evidence type="ECO:0000313" key="8">
    <source>
        <dbReference type="EMBL" id="ELP83760.1"/>
    </source>
</evidence>
<gene>
    <name evidence="8" type="ORF">EIN_469840</name>
</gene>
<evidence type="ECO:0000256" key="5">
    <source>
        <dbReference type="PROSITE-ProRule" id="PRU10141"/>
    </source>
</evidence>
<dbReference type="GO" id="GO:0005776">
    <property type="term" value="C:autophagosome"/>
    <property type="evidence" value="ECO:0007669"/>
    <property type="project" value="TreeGrafter"/>
</dbReference>
<keyword evidence="4 5" id="KW-0067">ATP-binding</keyword>
<evidence type="ECO:0000256" key="3">
    <source>
        <dbReference type="ARBA" id="ARBA00022777"/>
    </source>
</evidence>
<dbReference type="RefSeq" id="XP_004183106.1">
    <property type="nucleotide sequence ID" value="XM_004183058.1"/>
</dbReference>
<dbReference type="Proteomes" id="UP000014680">
    <property type="component" value="Unassembled WGS sequence"/>
</dbReference>
<dbReference type="PROSITE" id="PS00108">
    <property type="entry name" value="PROTEIN_KINASE_ST"/>
    <property type="match status" value="1"/>
</dbReference>
<dbReference type="GO" id="GO:0010506">
    <property type="term" value="P:regulation of autophagy"/>
    <property type="evidence" value="ECO:0007669"/>
    <property type="project" value="InterPro"/>
</dbReference>
<sequence length="482" mass="55477">MRRYISQALSEKSFVSSQCSYQTIVLSAEYIRRWNTRRRLRLIEFGLNGFDSQKKNAIKNAVKRYQKRHEESNSVSKVSKILHKTIPEDKFFIFTEQPIGLSVDEYYATTHVSEIEFNTHVSQLKEIENEIGDISDIDDLTLSIFEVDDSPFPSFKTTVFSVLKEFMDTQIVPRSPTESEESHNVPISNSHTVQKLLFTLHSQRKTIEQRKESLSCSCPPQLDLNKYTEEEIIGQGRYGIVKLMGKPSGERIVVKESVLKTTKFLEKEAKIMTMCDHRNIVKCVGYTTYHNEIGEVGVLGIEECDCDLKSYVETLRERGKKLRIEEAEDIFAQISAGCIYLYKTFGIVHRDLKPQNILINVRRDGICVKLCDFGMAVKGYDKMWGRVGSPVYAAPEVVREEEFGENSDLYSLGVILFYLLFMRIPFDVDDLDELKKVFARGVGPVIGNSPDECVVKKLMEFDRSRRVGWKEFEKMRFGSEIV</sequence>
<dbReference type="GO" id="GO:0000045">
    <property type="term" value="P:autophagosome assembly"/>
    <property type="evidence" value="ECO:0007669"/>
    <property type="project" value="TreeGrafter"/>
</dbReference>
<dbReference type="VEuPathDB" id="AmoebaDB:EIN_469840"/>
<reference evidence="8 9" key="1">
    <citation type="submission" date="2012-10" db="EMBL/GenBank/DDBJ databases">
        <authorList>
            <person name="Zafar N."/>
            <person name="Inman J."/>
            <person name="Hall N."/>
            <person name="Lorenzi H."/>
            <person name="Caler E."/>
        </authorList>
    </citation>
    <scope>NUCLEOTIDE SEQUENCE [LARGE SCALE GENOMIC DNA]</scope>
    <source>
        <strain evidence="8 9">IP1</strain>
    </source>
</reference>
<dbReference type="Gene3D" id="3.30.200.20">
    <property type="entry name" value="Phosphorylase Kinase, domain 1"/>
    <property type="match status" value="1"/>
</dbReference>
<keyword evidence="3 8" id="KW-0418">Kinase</keyword>
<dbReference type="GO" id="GO:0042594">
    <property type="term" value="P:response to starvation"/>
    <property type="evidence" value="ECO:0007669"/>
    <property type="project" value="TreeGrafter"/>
</dbReference>
<feature type="domain" description="Protein kinase" evidence="7">
    <location>
        <begin position="227"/>
        <end position="478"/>
    </location>
</feature>
<name>A0A0A1TUL7_ENTIV</name>
<feature type="binding site" evidence="5">
    <location>
        <position position="260"/>
    </location>
    <ligand>
        <name>ATP</name>
        <dbReference type="ChEBI" id="CHEBI:30616"/>
    </ligand>
</feature>
<keyword evidence="9" id="KW-1185">Reference proteome</keyword>
<protein>
    <submittedName>
        <fullName evidence="8">Serine/threonine protein kinase PRKX, putative</fullName>
    </submittedName>
</protein>
<evidence type="ECO:0000313" key="9">
    <source>
        <dbReference type="Proteomes" id="UP000014680"/>
    </source>
</evidence>
<evidence type="ECO:0000256" key="1">
    <source>
        <dbReference type="ARBA" id="ARBA00022679"/>
    </source>
</evidence>
<accession>A0A0A1TUL7</accession>
<dbReference type="GO" id="GO:0034727">
    <property type="term" value="P:piecemeal microautophagy of the nucleus"/>
    <property type="evidence" value="ECO:0007669"/>
    <property type="project" value="TreeGrafter"/>
</dbReference>
<dbReference type="PANTHER" id="PTHR24348">
    <property type="entry name" value="SERINE/THREONINE-PROTEIN KINASE UNC-51-RELATED"/>
    <property type="match status" value="1"/>
</dbReference>
<dbReference type="Pfam" id="PF00069">
    <property type="entry name" value="Pkinase"/>
    <property type="match status" value="1"/>
</dbReference>
<dbReference type="GO" id="GO:0000422">
    <property type="term" value="P:autophagy of mitochondrion"/>
    <property type="evidence" value="ECO:0007669"/>
    <property type="project" value="TreeGrafter"/>
</dbReference>
<evidence type="ECO:0000256" key="2">
    <source>
        <dbReference type="ARBA" id="ARBA00022741"/>
    </source>
</evidence>
<keyword evidence="6 8" id="KW-0723">Serine/threonine-protein kinase</keyword>
<dbReference type="InterPro" id="IPR008271">
    <property type="entry name" value="Ser/Thr_kinase_AS"/>
</dbReference>
<keyword evidence="2 5" id="KW-0547">Nucleotide-binding</keyword>
<evidence type="ECO:0000256" key="6">
    <source>
        <dbReference type="RuleBase" id="RU000304"/>
    </source>
</evidence>
<evidence type="ECO:0000256" key="4">
    <source>
        <dbReference type="ARBA" id="ARBA00022840"/>
    </source>
</evidence>
<dbReference type="GO" id="GO:0005829">
    <property type="term" value="C:cytosol"/>
    <property type="evidence" value="ECO:0007669"/>
    <property type="project" value="TreeGrafter"/>
</dbReference>
<dbReference type="InterPro" id="IPR011009">
    <property type="entry name" value="Kinase-like_dom_sf"/>
</dbReference>
<dbReference type="EMBL" id="KB207240">
    <property type="protein sequence ID" value="ELP83760.1"/>
    <property type="molecule type" value="Genomic_DNA"/>
</dbReference>
<dbReference type="SUPFAM" id="SSF56112">
    <property type="entry name" value="Protein kinase-like (PK-like)"/>
    <property type="match status" value="1"/>
</dbReference>
<dbReference type="AlphaFoldDB" id="A0A0A1TUL7"/>
<dbReference type="PROSITE" id="PS00107">
    <property type="entry name" value="PROTEIN_KINASE_ATP"/>
    <property type="match status" value="1"/>
</dbReference>
<dbReference type="InterPro" id="IPR017441">
    <property type="entry name" value="Protein_kinase_ATP_BS"/>
</dbReference>
<dbReference type="Gene3D" id="1.10.510.10">
    <property type="entry name" value="Transferase(Phosphotransferase) domain 1"/>
    <property type="match status" value="1"/>
</dbReference>
<dbReference type="PANTHER" id="PTHR24348:SF22">
    <property type="entry name" value="NON-SPECIFIC SERINE_THREONINE PROTEIN KINASE"/>
    <property type="match status" value="1"/>
</dbReference>
<dbReference type="SMART" id="SM00220">
    <property type="entry name" value="S_TKc"/>
    <property type="match status" value="1"/>
</dbReference>
<evidence type="ECO:0000259" key="7">
    <source>
        <dbReference type="PROSITE" id="PS50011"/>
    </source>
</evidence>
<proteinExistence type="inferred from homology"/>
<dbReference type="InterPro" id="IPR045269">
    <property type="entry name" value="Atg1-like"/>
</dbReference>
<dbReference type="GO" id="GO:0004674">
    <property type="term" value="F:protein serine/threonine kinase activity"/>
    <property type="evidence" value="ECO:0007669"/>
    <property type="project" value="UniProtKB-KW"/>
</dbReference>
<dbReference type="GO" id="GO:0034045">
    <property type="term" value="C:phagophore assembly site membrane"/>
    <property type="evidence" value="ECO:0007669"/>
    <property type="project" value="TreeGrafter"/>
</dbReference>
<dbReference type="GO" id="GO:0061709">
    <property type="term" value="P:reticulophagy"/>
    <property type="evidence" value="ECO:0007669"/>
    <property type="project" value="TreeGrafter"/>
</dbReference>
<dbReference type="KEGG" id="eiv:EIN_469840"/>